<gene>
    <name evidence="1" type="ORF">S06H3_07280</name>
</gene>
<proteinExistence type="predicted"/>
<dbReference type="AlphaFoldDB" id="X1LUA8"/>
<sequence length="252" mass="29511">MRDGEDLPLQLKGVVKSGIALKAIHHAISRVKQFNNQNNHFPVEIRSVGIGGSSIRSEDPNDIDLFVEAHEIKNIWEWRKFRGTLNSNVYELNKIALDLHKREGKVTISRMIEADKDELLALGFEELWIKNWFKWLRCSDIGWGPLVVRVAKNEVVNFSEYQLISRFIKDGWRGKRLEVHISSFDLRGKRITRDEWQRVIIWKKKKRTEKIVTPNEKDIHEHLQNEYKKLLDISKKIIKAVKLGKAWETPTG</sequence>
<dbReference type="EMBL" id="BARV01002932">
    <property type="protein sequence ID" value="GAH97728.1"/>
    <property type="molecule type" value="Genomic_DNA"/>
</dbReference>
<organism evidence="1">
    <name type="scientific">marine sediment metagenome</name>
    <dbReference type="NCBI Taxonomy" id="412755"/>
    <lineage>
        <taxon>unclassified sequences</taxon>
        <taxon>metagenomes</taxon>
        <taxon>ecological metagenomes</taxon>
    </lineage>
</organism>
<name>X1LUA8_9ZZZZ</name>
<reference evidence="1" key="1">
    <citation type="journal article" date="2014" name="Front. Microbiol.">
        <title>High frequency of phylogenetically diverse reductive dehalogenase-homologous genes in deep subseafloor sedimentary metagenomes.</title>
        <authorList>
            <person name="Kawai M."/>
            <person name="Futagami T."/>
            <person name="Toyoda A."/>
            <person name="Takaki Y."/>
            <person name="Nishi S."/>
            <person name="Hori S."/>
            <person name="Arai W."/>
            <person name="Tsubouchi T."/>
            <person name="Morono Y."/>
            <person name="Uchiyama I."/>
            <person name="Ito T."/>
            <person name="Fujiyama A."/>
            <person name="Inagaki F."/>
            <person name="Takami H."/>
        </authorList>
    </citation>
    <scope>NUCLEOTIDE SEQUENCE</scope>
    <source>
        <strain evidence="1">Expedition CK06-06</strain>
    </source>
</reference>
<comment type="caution">
    <text evidence="1">The sequence shown here is derived from an EMBL/GenBank/DDBJ whole genome shotgun (WGS) entry which is preliminary data.</text>
</comment>
<accession>X1LUA8</accession>
<protein>
    <submittedName>
        <fullName evidence="1">Uncharacterized protein</fullName>
    </submittedName>
</protein>
<evidence type="ECO:0000313" key="1">
    <source>
        <dbReference type="EMBL" id="GAH97728.1"/>
    </source>
</evidence>